<protein>
    <recommendedName>
        <fullName evidence="4">TIL domain-containing protein</fullName>
    </recommendedName>
</protein>
<gene>
    <name evidence="5" type="ORF">CYNAS_LOCUS311</name>
</gene>
<evidence type="ECO:0000313" key="5">
    <source>
        <dbReference type="EMBL" id="CAJ0588328.1"/>
    </source>
</evidence>
<feature type="domain" description="TIL" evidence="4">
    <location>
        <begin position="81"/>
        <end position="134"/>
    </location>
</feature>
<evidence type="ECO:0000256" key="3">
    <source>
        <dbReference type="ARBA" id="ARBA00023157"/>
    </source>
</evidence>
<dbReference type="EMBL" id="CATQJL010000001">
    <property type="protein sequence ID" value="CAJ0588328.1"/>
    <property type="molecule type" value="Genomic_DNA"/>
</dbReference>
<dbReference type="AlphaFoldDB" id="A0AA36DL07"/>
<evidence type="ECO:0000256" key="1">
    <source>
        <dbReference type="ARBA" id="ARBA00022690"/>
    </source>
</evidence>
<dbReference type="Proteomes" id="UP001176961">
    <property type="component" value="Unassembled WGS sequence"/>
</dbReference>
<dbReference type="InterPro" id="IPR036084">
    <property type="entry name" value="Ser_inhib-like_sf"/>
</dbReference>
<keyword evidence="6" id="KW-1185">Reference proteome</keyword>
<keyword evidence="1" id="KW-0646">Protease inhibitor</keyword>
<keyword evidence="3" id="KW-1015">Disulfide bond</keyword>
<reference evidence="5" key="1">
    <citation type="submission" date="2023-07" db="EMBL/GenBank/DDBJ databases">
        <authorList>
            <consortium name="CYATHOMIX"/>
        </authorList>
    </citation>
    <scope>NUCLEOTIDE SEQUENCE</scope>
    <source>
        <strain evidence="5">N/A</strain>
    </source>
</reference>
<dbReference type="Gene3D" id="2.10.25.10">
    <property type="entry name" value="Laminin"/>
    <property type="match status" value="5"/>
</dbReference>
<evidence type="ECO:0000256" key="2">
    <source>
        <dbReference type="ARBA" id="ARBA00022900"/>
    </source>
</evidence>
<feature type="domain" description="TIL" evidence="4">
    <location>
        <begin position="280"/>
        <end position="330"/>
    </location>
</feature>
<dbReference type="Pfam" id="PF01826">
    <property type="entry name" value="TIL"/>
    <property type="match status" value="5"/>
</dbReference>
<feature type="domain" description="TIL" evidence="4">
    <location>
        <begin position="15"/>
        <end position="70"/>
    </location>
</feature>
<dbReference type="GO" id="GO:0004867">
    <property type="term" value="F:serine-type endopeptidase inhibitor activity"/>
    <property type="evidence" value="ECO:0007669"/>
    <property type="project" value="UniProtKB-KW"/>
</dbReference>
<sequence>MLHILVSYFSWPGLCGINEIYSNCTSRCGEPECGDPEQKMCPAICGPPGCQCLPGYLRDKSGSCVTPDKCSYSALTTPMTCGMNEEFTTCGGCEKHCDREYTAECSRKCLPPKCQCRNGFVRHSNGSCVLQQYCKTGSAFATCGLNEIHTNCTAPCGETTCDKEEKMCGASCGPPGCTCLPRYVRNNRNICVPRDECSSNSTESNSTALPIVTDGESCGENEDYEECMPRCQMTCRGHVQCTSAFTSTECVGGCVCKQGYRKDENGLCIKPRFCHRAPGCLKNEVWSSCATCEKTCNTQSRVCRKCYSGCACIDGFVRNEEDQCIPESECK</sequence>
<dbReference type="PANTHER" id="PTHR23259">
    <property type="entry name" value="RIDDLE"/>
    <property type="match status" value="1"/>
</dbReference>
<accession>A0AA36DL07</accession>
<feature type="domain" description="TIL" evidence="4">
    <location>
        <begin position="143"/>
        <end position="197"/>
    </location>
</feature>
<keyword evidence="2" id="KW-0722">Serine protease inhibitor</keyword>
<dbReference type="InterPro" id="IPR002919">
    <property type="entry name" value="TIL_dom"/>
</dbReference>
<dbReference type="CDD" id="cd19941">
    <property type="entry name" value="TIL"/>
    <property type="match status" value="5"/>
</dbReference>
<evidence type="ECO:0000313" key="6">
    <source>
        <dbReference type="Proteomes" id="UP001176961"/>
    </source>
</evidence>
<evidence type="ECO:0000259" key="4">
    <source>
        <dbReference type="Pfam" id="PF01826"/>
    </source>
</evidence>
<dbReference type="PANTHER" id="PTHR23259:SF82">
    <property type="entry name" value="SERINE PROTEASE INHIBITOR 1 PROTEIN"/>
    <property type="match status" value="1"/>
</dbReference>
<organism evidence="5 6">
    <name type="scientific">Cylicocyclus nassatus</name>
    <name type="common">Nematode worm</name>
    <dbReference type="NCBI Taxonomy" id="53992"/>
    <lineage>
        <taxon>Eukaryota</taxon>
        <taxon>Metazoa</taxon>
        <taxon>Ecdysozoa</taxon>
        <taxon>Nematoda</taxon>
        <taxon>Chromadorea</taxon>
        <taxon>Rhabditida</taxon>
        <taxon>Rhabditina</taxon>
        <taxon>Rhabditomorpha</taxon>
        <taxon>Strongyloidea</taxon>
        <taxon>Strongylidae</taxon>
        <taxon>Cylicocyclus</taxon>
    </lineage>
</organism>
<name>A0AA36DL07_CYLNA</name>
<proteinExistence type="predicted"/>
<dbReference type="SUPFAM" id="SSF57567">
    <property type="entry name" value="Serine protease inhibitors"/>
    <property type="match status" value="5"/>
</dbReference>
<feature type="domain" description="TIL" evidence="4">
    <location>
        <begin position="218"/>
        <end position="274"/>
    </location>
</feature>
<dbReference type="InterPro" id="IPR051368">
    <property type="entry name" value="SerProtInhib-TIL_Domain"/>
</dbReference>
<comment type="caution">
    <text evidence="5">The sequence shown here is derived from an EMBL/GenBank/DDBJ whole genome shotgun (WGS) entry which is preliminary data.</text>
</comment>